<name>A0A1M6LR36_9BACT</name>
<dbReference type="InterPro" id="IPR016047">
    <property type="entry name" value="M23ase_b-sheet_dom"/>
</dbReference>
<evidence type="ECO:0000313" key="3">
    <source>
        <dbReference type="EMBL" id="SHJ73620.1"/>
    </source>
</evidence>
<protein>
    <submittedName>
        <fullName evidence="3">Peptidase family M23</fullName>
    </submittedName>
</protein>
<dbReference type="PANTHER" id="PTHR21666:SF289">
    <property type="entry name" value="L-ALA--D-GLU ENDOPEPTIDASE"/>
    <property type="match status" value="1"/>
</dbReference>
<dbReference type="PANTHER" id="PTHR21666">
    <property type="entry name" value="PEPTIDASE-RELATED"/>
    <property type="match status" value="1"/>
</dbReference>
<reference evidence="4" key="1">
    <citation type="submission" date="2016-11" db="EMBL/GenBank/DDBJ databases">
        <authorList>
            <person name="Varghese N."/>
            <person name="Submissions S."/>
        </authorList>
    </citation>
    <scope>NUCLEOTIDE SEQUENCE [LARGE SCALE GENOMIC DNA]</scope>
    <source>
        <strain evidence="4">DSM 16219</strain>
    </source>
</reference>
<sequence>MKKKGFRFLGLLVGITLAVVLVPGGWYLFQRMEGNAPTIQWKAPITHAGLSTTFEGVLADPENGLSGVRIVLTRPGDKEVEVFSKEYPAKGFLGPGQVKKDAISFTIEPDKLNISDGEAVLRVSARDRSLRSWANGNLFYQEYPLTIDTMPPAISVLTTRHYLRQGGSGLAIYRLSEKGVKNGVQVGDNFFPGYSGAFSDPDVYMAFFAVDNEQPTDTKIMIQAADKAGNIGAASFSYLINPGNFRKDVINISDRFMEMVLPQFEAGKRVDPNVPLIDRYLKINREQRQSDYAIAGAMCEHSKPVIYWDGVFSRLPNSANRARFADRREYRYKGENVDRQVHLGIDLASVAQSPVPAANSGMVIFAAPQGIYGQTVYIDHGFGLISQYSHLSRIDVNEGQKVEKNQIIGLTGNTGLAIGDHLHFGMLVGDTFVNPIEWWDASWIKNNVTSKINAVTKALQ</sequence>
<organism evidence="3 4">
    <name type="scientific">Desulfatibacillum alkenivorans DSM 16219</name>
    <dbReference type="NCBI Taxonomy" id="1121393"/>
    <lineage>
        <taxon>Bacteria</taxon>
        <taxon>Pseudomonadati</taxon>
        <taxon>Thermodesulfobacteriota</taxon>
        <taxon>Desulfobacteria</taxon>
        <taxon>Desulfobacterales</taxon>
        <taxon>Desulfatibacillaceae</taxon>
        <taxon>Desulfatibacillum</taxon>
    </lineage>
</organism>
<evidence type="ECO:0000313" key="4">
    <source>
        <dbReference type="Proteomes" id="UP000183994"/>
    </source>
</evidence>
<dbReference type="GO" id="GO:0004222">
    <property type="term" value="F:metalloendopeptidase activity"/>
    <property type="evidence" value="ECO:0007669"/>
    <property type="project" value="TreeGrafter"/>
</dbReference>
<keyword evidence="1" id="KW-0732">Signal</keyword>
<dbReference type="InterPro" id="IPR050570">
    <property type="entry name" value="Cell_wall_metabolism_enzyme"/>
</dbReference>
<dbReference type="Proteomes" id="UP000183994">
    <property type="component" value="Unassembled WGS sequence"/>
</dbReference>
<dbReference type="AlphaFoldDB" id="A0A1M6LR36"/>
<accession>A0A1M6LR36</accession>
<dbReference type="CDD" id="cd12797">
    <property type="entry name" value="M23_peptidase"/>
    <property type="match status" value="1"/>
</dbReference>
<keyword evidence="4" id="KW-1185">Reference proteome</keyword>
<proteinExistence type="predicted"/>
<dbReference type="InterPro" id="IPR011055">
    <property type="entry name" value="Dup_hybrid_motif"/>
</dbReference>
<dbReference type="Gene3D" id="2.70.70.10">
    <property type="entry name" value="Glucose Permease (Domain IIA)"/>
    <property type="match status" value="1"/>
</dbReference>
<feature type="domain" description="M23ase beta-sheet core" evidence="2">
    <location>
        <begin position="341"/>
        <end position="435"/>
    </location>
</feature>
<gene>
    <name evidence="3" type="ORF">SAMN02745216_02159</name>
</gene>
<evidence type="ECO:0000259" key="2">
    <source>
        <dbReference type="Pfam" id="PF01551"/>
    </source>
</evidence>
<dbReference type="EMBL" id="FQZU01000011">
    <property type="protein sequence ID" value="SHJ73620.1"/>
    <property type="molecule type" value="Genomic_DNA"/>
</dbReference>
<dbReference type="Pfam" id="PF01551">
    <property type="entry name" value="Peptidase_M23"/>
    <property type="match status" value="1"/>
</dbReference>
<evidence type="ECO:0000256" key="1">
    <source>
        <dbReference type="ARBA" id="ARBA00022729"/>
    </source>
</evidence>
<dbReference type="STRING" id="1121393.SAMN02745216_02159"/>
<dbReference type="SUPFAM" id="SSF51261">
    <property type="entry name" value="Duplicated hybrid motif"/>
    <property type="match status" value="1"/>
</dbReference>